<keyword evidence="1" id="KW-0614">Plasmid</keyword>
<gene>
    <name evidence="1" type="ORF">D3W54_16020</name>
</gene>
<comment type="caution">
    <text evidence="1">The sequence shown here is derived from an EMBL/GenBank/DDBJ whole genome shotgun (WGS) entry which is preliminary data.</text>
</comment>
<accession>A0ABQ6VQU0</accession>
<proteinExistence type="predicted"/>
<geneLocation type="plasmid" evidence="1">
    <name>pKM01</name>
</geneLocation>
<sequence length="96" mass="11578">MFGNMKYVNLDSTLCDTLYEHIEDIFFYYVVNDSMLKTTREFGPTIYMYEGEALLYLKPSPVKEAFHREIIEELGFPYNLYEWTNEQLLLFKMAYK</sequence>
<dbReference type="Proteomes" id="UP000427842">
    <property type="component" value="Unassembled WGS sequence"/>
</dbReference>
<reference evidence="1 2" key="1">
    <citation type="submission" date="2018-09" db="EMBL/GenBank/DDBJ databases">
        <title>Genome sequence and characterization of the bcs clusters for the production of nanocellulose from the low pH resistant strain Komagataeibacter medellinensis ID13488.</title>
        <authorList>
            <person name="Hernandez-Arriaga A.M."/>
            <person name="Del Cerro C."/>
            <person name="Urbina L."/>
            <person name="Eceiza A."/>
            <person name="Retegi A."/>
            <person name="Prieto M.A."/>
        </authorList>
    </citation>
    <scope>NUCLEOTIDE SEQUENCE [LARGE SCALE GENOMIC DNA]</scope>
    <source>
        <strain evidence="1 2">ID13488</strain>
        <plasmid evidence="1">pKM01</plasmid>
    </source>
</reference>
<evidence type="ECO:0000313" key="1">
    <source>
        <dbReference type="EMBL" id="KAB8122215.1"/>
    </source>
</evidence>
<dbReference type="EMBL" id="QYAZ01000004">
    <property type="protein sequence ID" value="KAB8122215.1"/>
    <property type="molecule type" value="Genomic_DNA"/>
</dbReference>
<organism evidence="1 2">
    <name type="scientific">Komagataeibacter medellinensis</name>
    <dbReference type="NCBI Taxonomy" id="1177712"/>
    <lineage>
        <taxon>Bacteria</taxon>
        <taxon>Pseudomonadati</taxon>
        <taxon>Pseudomonadota</taxon>
        <taxon>Alphaproteobacteria</taxon>
        <taxon>Acetobacterales</taxon>
        <taxon>Acetobacteraceae</taxon>
        <taxon>Komagataeibacter</taxon>
    </lineage>
</organism>
<evidence type="ECO:0000313" key="2">
    <source>
        <dbReference type="Proteomes" id="UP000427842"/>
    </source>
</evidence>
<keyword evidence="2" id="KW-1185">Reference proteome</keyword>
<protein>
    <submittedName>
        <fullName evidence="1">Uncharacterized protein</fullName>
    </submittedName>
</protein>
<name>A0ABQ6VQU0_9PROT</name>